<name>L1NEQ3_9PORP</name>
<gene>
    <name evidence="1" type="ORF">HMPREF9134_00825</name>
</gene>
<organism evidence="1 2">
    <name type="scientific">Porphyromonas catoniae F0037</name>
    <dbReference type="NCBI Taxonomy" id="1127696"/>
    <lineage>
        <taxon>Bacteria</taxon>
        <taxon>Pseudomonadati</taxon>
        <taxon>Bacteroidota</taxon>
        <taxon>Bacteroidia</taxon>
        <taxon>Bacteroidales</taxon>
        <taxon>Porphyromonadaceae</taxon>
        <taxon>Porphyromonas</taxon>
    </lineage>
</organism>
<proteinExistence type="predicted"/>
<dbReference type="HOGENOM" id="CLU_124949_1_0_10"/>
<dbReference type="eggNOG" id="COG0647">
    <property type="taxonomic scope" value="Bacteria"/>
</dbReference>
<dbReference type="InterPro" id="IPR036412">
    <property type="entry name" value="HAD-like_sf"/>
</dbReference>
<dbReference type="Proteomes" id="UP000010408">
    <property type="component" value="Unassembled WGS sequence"/>
</dbReference>
<protein>
    <recommendedName>
        <fullName evidence="3">Hydrolase</fullName>
    </recommendedName>
</protein>
<dbReference type="EMBL" id="AMEQ01000024">
    <property type="protein sequence ID" value="EKY01765.1"/>
    <property type="molecule type" value="Genomic_DNA"/>
</dbReference>
<dbReference type="Gene3D" id="3.40.50.1000">
    <property type="entry name" value="HAD superfamily/HAD-like"/>
    <property type="match status" value="1"/>
</dbReference>
<sequence>MIIAVDFDGVICNSAYPALGDAMPGVRKAIKELRERGHYVIVWTCRTGEPLLQAINWMREQRISFDRVNDHSPENLAEYGEGGKKIYADVYIDDKNLGGFDGWFAAMDRLRDMPEY</sequence>
<evidence type="ECO:0008006" key="3">
    <source>
        <dbReference type="Google" id="ProtNLM"/>
    </source>
</evidence>
<dbReference type="RefSeq" id="WP_005469119.1">
    <property type="nucleotide sequence ID" value="NZ_KB291045.1"/>
</dbReference>
<dbReference type="InterPro" id="IPR023214">
    <property type="entry name" value="HAD_sf"/>
</dbReference>
<dbReference type="AlphaFoldDB" id="L1NEQ3"/>
<dbReference type="STRING" id="1127696.HMPREF9134_00825"/>
<dbReference type="PATRIC" id="fig|1127696.3.peg.742"/>
<dbReference type="InterPro" id="IPR016769">
    <property type="entry name" value="Phage_SP01_Orf1"/>
</dbReference>
<evidence type="ECO:0000313" key="2">
    <source>
        <dbReference type="Proteomes" id="UP000010408"/>
    </source>
</evidence>
<dbReference type="SUPFAM" id="SSF56784">
    <property type="entry name" value="HAD-like"/>
    <property type="match status" value="1"/>
</dbReference>
<evidence type="ECO:0000313" key="1">
    <source>
        <dbReference type="EMBL" id="EKY01765.1"/>
    </source>
</evidence>
<accession>L1NEQ3</accession>
<reference evidence="1 2" key="1">
    <citation type="submission" date="2012-05" db="EMBL/GenBank/DDBJ databases">
        <authorList>
            <person name="Weinstock G."/>
            <person name="Sodergren E."/>
            <person name="Lobos E.A."/>
            <person name="Fulton L."/>
            <person name="Fulton R."/>
            <person name="Courtney L."/>
            <person name="Fronick C."/>
            <person name="O'Laughlin M."/>
            <person name="Godfrey J."/>
            <person name="Wilson R.M."/>
            <person name="Miner T."/>
            <person name="Farmer C."/>
            <person name="Delehaunty K."/>
            <person name="Cordes M."/>
            <person name="Minx P."/>
            <person name="Tomlinson C."/>
            <person name="Chen J."/>
            <person name="Wollam A."/>
            <person name="Pepin K.H."/>
            <person name="Bhonagiri V."/>
            <person name="Zhang X."/>
            <person name="Suruliraj S."/>
            <person name="Warren W."/>
            <person name="Mitreva M."/>
            <person name="Mardis E.R."/>
            <person name="Wilson R.K."/>
        </authorList>
    </citation>
    <scope>NUCLEOTIDE SEQUENCE [LARGE SCALE GENOMIC DNA]</scope>
    <source>
        <strain evidence="1 2">F0037</strain>
    </source>
</reference>
<dbReference type="PIRSF" id="PIRSF020079">
    <property type="entry name" value="UCP020079"/>
    <property type="match status" value="1"/>
</dbReference>
<comment type="caution">
    <text evidence="1">The sequence shown here is derived from an EMBL/GenBank/DDBJ whole genome shotgun (WGS) entry which is preliminary data.</text>
</comment>